<dbReference type="Proteomes" id="UP000813461">
    <property type="component" value="Unassembled WGS sequence"/>
</dbReference>
<feature type="compositionally biased region" description="Polar residues" evidence="1">
    <location>
        <begin position="24"/>
        <end position="40"/>
    </location>
</feature>
<feature type="compositionally biased region" description="Basic and acidic residues" evidence="1">
    <location>
        <begin position="170"/>
        <end position="181"/>
    </location>
</feature>
<feature type="region of interest" description="Disordered" evidence="1">
    <location>
        <begin position="132"/>
        <end position="197"/>
    </location>
</feature>
<accession>A0A8K0QV99</accession>
<gene>
    <name evidence="2" type="ORF">FB567DRAFT_612331</name>
</gene>
<evidence type="ECO:0000313" key="3">
    <source>
        <dbReference type="Proteomes" id="UP000813461"/>
    </source>
</evidence>
<feature type="region of interest" description="Disordered" evidence="1">
    <location>
        <begin position="1"/>
        <end position="109"/>
    </location>
</feature>
<feature type="compositionally biased region" description="Polar residues" evidence="1">
    <location>
        <begin position="58"/>
        <end position="70"/>
    </location>
</feature>
<proteinExistence type="predicted"/>
<dbReference type="OrthoDB" id="3792834at2759"/>
<dbReference type="EMBL" id="JAGMVJ010000024">
    <property type="protein sequence ID" value="KAH7071710.1"/>
    <property type="molecule type" value="Genomic_DNA"/>
</dbReference>
<organism evidence="2 3">
    <name type="scientific">Paraphoma chrysanthemicola</name>
    <dbReference type="NCBI Taxonomy" id="798071"/>
    <lineage>
        <taxon>Eukaryota</taxon>
        <taxon>Fungi</taxon>
        <taxon>Dikarya</taxon>
        <taxon>Ascomycota</taxon>
        <taxon>Pezizomycotina</taxon>
        <taxon>Dothideomycetes</taxon>
        <taxon>Pleosporomycetidae</taxon>
        <taxon>Pleosporales</taxon>
        <taxon>Pleosporineae</taxon>
        <taxon>Phaeosphaeriaceae</taxon>
        <taxon>Paraphoma</taxon>
    </lineage>
</organism>
<name>A0A8K0QV99_9PLEO</name>
<protein>
    <submittedName>
        <fullName evidence="2">Uncharacterized protein</fullName>
    </submittedName>
</protein>
<keyword evidence="3" id="KW-1185">Reference proteome</keyword>
<evidence type="ECO:0000313" key="2">
    <source>
        <dbReference type="EMBL" id="KAH7071710.1"/>
    </source>
</evidence>
<sequence>MPKQTAMVSRKNKRGKSNARGGARNSTAATPRNQARNDSVTPAPDTLSFGPGPRLKLNLNTTGSESTPQQVILDESQVEEDGVPVVGIEEQQREADSPLPSPRRTRAGRVTKPKRYDDFALGSELEEHLDMSSTKMDDEDYLHLPSSPPTTTVLSVHGQRQARRQGPGRPRKEEVEADRDQLQLTSSSTIAPSSSPPVPINIALEPDVETIAQSVTSSDKIAIELPQLTDAAEGKEKPYSAEMLTQLYIVGYKSKQWNLCDLVADTWIRAFHARRRREARQGKRELALWRPNKALNSRPRGYAQPKEYGAKLKTEDPELEEGVTAFNHDMLQMLYANTAPDCGARLLWADSMALGGSRLEHMLTKKNERNGKWHTELVYNVMLTGLRMCRRTLTLKIEESAEGAWCKRYHEHTKHGRRCYREIAAMETPDEDEDEEDEDDLADALTQQMVQGGMWNDDGPGKHVRFSGFEDREMVDLDAEGESEVE</sequence>
<dbReference type="AlphaFoldDB" id="A0A8K0QV99"/>
<comment type="caution">
    <text evidence="2">The sequence shown here is derived from an EMBL/GenBank/DDBJ whole genome shotgun (WGS) entry which is preliminary data.</text>
</comment>
<evidence type="ECO:0000256" key="1">
    <source>
        <dbReference type="SAM" id="MobiDB-lite"/>
    </source>
</evidence>
<reference evidence="2" key="1">
    <citation type="journal article" date="2021" name="Nat. Commun.">
        <title>Genetic determinants of endophytism in the Arabidopsis root mycobiome.</title>
        <authorList>
            <person name="Mesny F."/>
            <person name="Miyauchi S."/>
            <person name="Thiergart T."/>
            <person name="Pickel B."/>
            <person name="Atanasova L."/>
            <person name="Karlsson M."/>
            <person name="Huettel B."/>
            <person name="Barry K.W."/>
            <person name="Haridas S."/>
            <person name="Chen C."/>
            <person name="Bauer D."/>
            <person name="Andreopoulos W."/>
            <person name="Pangilinan J."/>
            <person name="LaButti K."/>
            <person name="Riley R."/>
            <person name="Lipzen A."/>
            <person name="Clum A."/>
            <person name="Drula E."/>
            <person name="Henrissat B."/>
            <person name="Kohler A."/>
            <person name="Grigoriev I.V."/>
            <person name="Martin F.M."/>
            <person name="Hacquard S."/>
        </authorList>
    </citation>
    <scope>NUCLEOTIDE SEQUENCE</scope>
    <source>
        <strain evidence="2">MPI-SDFR-AT-0120</strain>
    </source>
</reference>